<accession>A0A3N4W448</accession>
<feature type="compositionally biased region" description="Low complexity" evidence="4">
    <location>
        <begin position="30"/>
        <end position="50"/>
    </location>
</feature>
<dbReference type="InterPro" id="IPR036061">
    <property type="entry name" value="CheW-like_dom_sf"/>
</dbReference>
<evidence type="ECO:0000313" key="6">
    <source>
        <dbReference type="EMBL" id="RPE80840.1"/>
    </source>
</evidence>
<gene>
    <name evidence="6" type="ORF">EDC50_0006</name>
</gene>
<dbReference type="GO" id="GO:0007165">
    <property type="term" value="P:signal transduction"/>
    <property type="evidence" value="ECO:0007669"/>
    <property type="project" value="InterPro"/>
</dbReference>
<dbReference type="Proteomes" id="UP000269708">
    <property type="component" value="Unassembled WGS sequence"/>
</dbReference>
<dbReference type="RefSeq" id="WP_123768442.1">
    <property type="nucleotide sequence ID" value="NZ_RKQN01000001.1"/>
</dbReference>
<dbReference type="SUPFAM" id="SSF50341">
    <property type="entry name" value="CheW-like"/>
    <property type="match status" value="1"/>
</dbReference>
<evidence type="ECO:0000256" key="4">
    <source>
        <dbReference type="SAM" id="MobiDB-lite"/>
    </source>
</evidence>
<dbReference type="InterPro" id="IPR002545">
    <property type="entry name" value="CheW-lke_dom"/>
</dbReference>
<dbReference type="PROSITE" id="PS50851">
    <property type="entry name" value="CHEW"/>
    <property type="match status" value="1"/>
</dbReference>
<proteinExistence type="predicted"/>
<dbReference type="AlphaFoldDB" id="A0A3N4W448"/>
<dbReference type="PANTHER" id="PTHR22617:SF45">
    <property type="entry name" value="CHEMOTAXIS PROTEIN CHEW"/>
    <property type="match status" value="1"/>
</dbReference>
<name>A0A3N4W448_9GAMM</name>
<evidence type="ECO:0000256" key="2">
    <source>
        <dbReference type="ARBA" id="ARBA00021483"/>
    </source>
</evidence>
<feature type="compositionally biased region" description="Low complexity" evidence="4">
    <location>
        <begin position="75"/>
        <end position="97"/>
    </location>
</feature>
<feature type="region of interest" description="Disordered" evidence="4">
    <location>
        <begin position="30"/>
        <end position="104"/>
    </location>
</feature>
<keyword evidence="3" id="KW-0963">Cytoplasm</keyword>
<evidence type="ECO:0000313" key="7">
    <source>
        <dbReference type="Proteomes" id="UP000269708"/>
    </source>
</evidence>
<dbReference type="Gene3D" id="2.40.50.180">
    <property type="entry name" value="CheA-289, Domain 4"/>
    <property type="match status" value="1"/>
</dbReference>
<dbReference type="PANTHER" id="PTHR22617">
    <property type="entry name" value="CHEMOTAXIS SENSOR HISTIDINE KINASE-RELATED"/>
    <property type="match status" value="1"/>
</dbReference>
<keyword evidence="7" id="KW-1185">Reference proteome</keyword>
<comment type="subcellular location">
    <subcellularLocation>
        <location evidence="1">Cytoplasm</location>
    </subcellularLocation>
</comment>
<evidence type="ECO:0000259" key="5">
    <source>
        <dbReference type="PROSITE" id="PS50851"/>
    </source>
</evidence>
<dbReference type="EMBL" id="RKQN01000001">
    <property type="protein sequence ID" value="RPE80840.1"/>
    <property type="molecule type" value="Genomic_DNA"/>
</dbReference>
<evidence type="ECO:0000256" key="1">
    <source>
        <dbReference type="ARBA" id="ARBA00004496"/>
    </source>
</evidence>
<dbReference type="Gene3D" id="2.30.30.40">
    <property type="entry name" value="SH3 Domains"/>
    <property type="match status" value="1"/>
</dbReference>
<protein>
    <recommendedName>
        <fullName evidence="2">Chemotaxis protein CheW</fullName>
    </recommendedName>
</protein>
<dbReference type="GO" id="GO:0005829">
    <property type="term" value="C:cytosol"/>
    <property type="evidence" value="ECO:0007669"/>
    <property type="project" value="TreeGrafter"/>
</dbReference>
<evidence type="ECO:0000256" key="3">
    <source>
        <dbReference type="ARBA" id="ARBA00022490"/>
    </source>
</evidence>
<organism evidence="6 7">
    <name type="scientific">Vulcaniibacterium tengchongense</name>
    <dbReference type="NCBI Taxonomy" id="1273429"/>
    <lineage>
        <taxon>Bacteria</taxon>
        <taxon>Pseudomonadati</taxon>
        <taxon>Pseudomonadota</taxon>
        <taxon>Gammaproteobacteria</taxon>
        <taxon>Lysobacterales</taxon>
        <taxon>Lysobacteraceae</taxon>
        <taxon>Vulcaniibacterium</taxon>
    </lineage>
</organism>
<dbReference type="SMART" id="SM00260">
    <property type="entry name" value="CheW"/>
    <property type="match status" value="1"/>
</dbReference>
<sequence length="244" mass="24426">MNARVVDAYLEELLDPGFCADAPKAEPAAEPAVAHAAATMRPAGPAAPALPAEPPIGPARASDDARMNPAPPPGSRAAPAAVSCAASPPAASARPAPASAPPPAAAAPAAAQRWLRLALGGDSYAFELLRVQEVGRTASVVAMRGAPAYVLGAMNLRGRIVPVLDLGLWLGTGAVRPDERARIVVVERDNELIGALVDAVEDVVTLGAEAIEAPLPGGDPGAIVGVARVGPKPTVLLDAAALFG</sequence>
<dbReference type="GO" id="GO:0006935">
    <property type="term" value="P:chemotaxis"/>
    <property type="evidence" value="ECO:0007669"/>
    <property type="project" value="InterPro"/>
</dbReference>
<comment type="caution">
    <text evidence="6">The sequence shown here is derived from an EMBL/GenBank/DDBJ whole genome shotgun (WGS) entry which is preliminary data.</text>
</comment>
<feature type="domain" description="CheW-like" evidence="5">
    <location>
        <begin position="111"/>
        <end position="244"/>
    </location>
</feature>
<reference evidence="6 7" key="1">
    <citation type="submission" date="2018-11" db="EMBL/GenBank/DDBJ databases">
        <title>Genomic Encyclopedia of Type Strains, Phase IV (KMG-IV): sequencing the most valuable type-strain genomes for metagenomic binning, comparative biology and taxonomic classification.</title>
        <authorList>
            <person name="Goeker M."/>
        </authorList>
    </citation>
    <scope>NUCLEOTIDE SEQUENCE [LARGE SCALE GENOMIC DNA]</scope>
    <source>
        <strain evidence="6 7">DSM 25623</strain>
    </source>
</reference>
<dbReference type="Pfam" id="PF01584">
    <property type="entry name" value="CheW"/>
    <property type="match status" value="1"/>
</dbReference>
<dbReference type="InterPro" id="IPR039315">
    <property type="entry name" value="CheW"/>
</dbReference>